<dbReference type="PANTHER" id="PTHR42716">
    <property type="entry name" value="L-ASPARTATE OXIDASE"/>
    <property type="match status" value="1"/>
</dbReference>
<dbReference type="EC" id="1.4.3.16" evidence="4 10"/>
<evidence type="ECO:0000259" key="14">
    <source>
        <dbReference type="Pfam" id="PF02910"/>
    </source>
</evidence>
<dbReference type="InterPro" id="IPR036188">
    <property type="entry name" value="FAD/NAD-bd_sf"/>
</dbReference>
<dbReference type="SUPFAM" id="SSF46977">
    <property type="entry name" value="Succinate dehydrogenase/fumarate reductase flavoprotein C-terminal domain"/>
    <property type="match status" value="1"/>
</dbReference>
<evidence type="ECO:0000256" key="2">
    <source>
        <dbReference type="ARBA" id="ARBA00004950"/>
    </source>
</evidence>
<dbReference type="Gene3D" id="3.50.50.60">
    <property type="entry name" value="FAD/NAD(P)-binding domain"/>
    <property type="match status" value="1"/>
</dbReference>
<feature type="domain" description="Fumarate reductase/succinate dehydrogenase flavoprotein-like C-terminal" evidence="14">
    <location>
        <begin position="415"/>
        <end position="485"/>
    </location>
</feature>
<comment type="catalytic activity">
    <reaction evidence="9">
        <text>L-aspartate + O2 = iminosuccinate + H2O2</text>
        <dbReference type="Rhea" id="RHEA:25876"/>
        <dbReference type="ChEBI" id="CHEBI:15379"/>
        <dbReference type="ChEBI" id="CHEBI:16240"/>
        <dbReference type="ChEBI" id="CHEBI:29991"/>
        <dbReference type="ChEBI" id="CHEBI:77875"/>
        <dbReference type="EC" id="1.4.3.16"/>
    </reaction>
    <physiologicalReaction direction="left-to-right" evidence="9">
        <dbReference type="Rhea" id="RHEA:25877"/>
    </physiologicalReaction>
</comment>
<dbReference type="AlphaFoldDB" id="A0A1J4TRX2"/>
<comment type="subcellular location">
    <subcellularLocation>
        <location evidence="11">Cytoplasm</location>
    </subcellularLocation>
</comment>
<gene>
    <name evidence="15" type="ORF">AUJ73_03305</name>
</gene>
<evidence type="ECO:0000256" key="8">
    <source>
        <dbReference type="ARBA" id="ARBA00023002"/>
    </source>
</evidence>
<keyword evidence="12" id="KW-0175">Coiled coil</keyword>
<comment type="pathway">
    <text evidence="2 11">Cofactor biosynthesis; NAD(+) biosynthesis; iminoaspartate from L-aspartate (oxidase route): step 1/1.</text>
</comment>
<dbReference type="UniPathway" id="UPA00253">
    <property type="reaction ID" value="UER00326"/>
</dbReference>
<dbReference type="GO" id="GO:0005737">
    <property type="term" value="C:cytoplasm"/>
    <property type="evidence" value="ECO:0007669"/>
    <property type="project" value="UniProtKB-SubCell"/>
</dbReference>
<dbReference type="Pfam" id="PF00890">
    <property type="entry name" value="FAD_binding_2"/>
    <property type="match status" value="1"/>
</dbReference>
<dbReference type="NCBIfam" id="TIGR00551">
    <property type="entry name" value="nadB"/>
    <property type="match status" value="1"/>
</dbReference>
<dbReference type="InterPro" id="IPR037099">
    <property type="entry name" value="Fum_R/Succ_DH_flav-like_C_sf"/>
</dbReference>
<keyword evidence="8 11" id="KW-0560">Oxidoreductase</keyword>
<evidence type="ECO:0000259" key="13">
    <source>
        <dbReference type="Pfam" id="PF00890"/>
    </source>
</evidence>
<sequence length="494" mass="54975">MKTEFDFIVIGTGLAGLTSALVLKEKGSVLLISKSYLTDCATNLAQGGIAAVVTKEDNFSSHIKDTLAAGAYHNDRNAVKFLVEKAPSAIFWLEDQGVKFEKKDGLFNPTKEAAHSCNRVLHITDFTGREIEKSLILNAKLNKKIHMMENSFVLDLLVRKKRCYGIQIFINNKIINLFSRATVLATGGTGQLYKWTTNPGIATGDGLGMAYRAGLKFKDIEFIQFHPTALKHGRSPLFLLSEALRGEGAYIVNEKGERFVSKIDPRGEMAPRDIVARAIYNMSKESRVFLDIRHKGKRFLKNRFPNIYKELLNRGLDLSSDLIPISAAAHYTCGGIEVDLSGRTKIANLFAFGEVSRTGVHGANRLASNSLLEAVVFPRKMVGCIADLPARIETIGFPLPLYSDKIIPIPDIKPKLQELMWEKVGIIRRKKELQDALEQINQWEKQVNIENTINQELAELKNMLTVSKLIVGAALKRKGSLGAHFIEPLGRKQE</sequence>
<dbReference type="GO" id="GO:0008734">
    <property type="term" value="F:L-aspartate oxidase activity"/>
    <property type="evidence" value="ECO:0007669"/>
    <property type="project" value="UniProtKB-UniRule"/>
</dbReference>
<evidence type="ECO:0000256" key="4">
    <source>
        <dbReference type="ARBA" id="ARBA00012173"/>
    </source>
</evidence>
<evidence type="ECO:0000256" key="11">
    <source>
        <dbReference type="RuleBase" id="RU362049"/>
    </source>
</evidence>
<dbReference type="SUPFAM" id="SSF51905">
    <property type="entry name" value="FAD/NAD(P)-binding domain"/>
    <property type="match status" value="1"/>
</dbReference>
<dbReference type="InterPro" id="IPR005288">
    <property type="entry name" value="NadB"/>
</dbReference>
<proteinExistence type="inferred from homology"/>
<dbReference type="InterPro" id="IPR027477">
    <property type="entry name" value="Succ_DH/fumarate_Rdtase_cat_sf"/>
</dbReference>
<evidence type="ECO:0000256" key="7">
    <source>
        <dbReference type="ARBA" id="ARBA00022827"/>
    </source>
</evidence>
<dbReference type="PANTHER" id="PTHR42716:SF2">
    <property type="entry name" value="L-ASPARTATE OXIDASE, CHLOROPLASTIC"/>
    <property type="match status" value="1"/>
</dbReference>
<dbReference type="SUPFAM" id="SSF56425">
    <property type="entry name" value="Succinate dehydrogenase/fumarate reductase flavoprotein, catalytic domain"/>
    <property type="match status" value="1"/>
</dbReference>
<keyword evidence="7 11" id="KW-0274">FAD</keyword>
<reference evidence="15 16" key="1">
    <citation type="journal article" date="2016" name="Environ. Microbiol.">
        <title>Genomic resolution of a cold subsurface aquifer community provides metabolic insights for novel microbes adapted to high CO concentrations.</title>
        <authorList>
            <person name="Probst A.J."/>
            <person name="Castelle C.J."/>
            <person name="Singh A."/>
            <person name="Brown C.T."/>
            <person name="Anantharaman K."/>
            <person name="Sharon I."/>
            <person name="Hug L.A."/>
            <person name="Burstein D."/>
            <person name="Emerson J.B."/>
            <person name="Thomas B.C."/>
            <person name="Banfield J.F."/>
        </authorList>
    </citation>
    <scope>NUCLEOTIDE SEQUENCE [LARGE SCALE GENOMIC DNA]</scope>
    <source>
        <strain evidence="15">CG1_02_37_22</strain>
    </source>
</reference>
<keyword evidence="6 11" id="KW-0662">Pyridine nucleotide biosynthesis</keyword>
<evidence type="ECO:0000256" key="3">
    <source>
        <dbReference type="ARBA" id="ARBA00008562"/>
    </source>
</evidence>
<comment type="function">
    <text evidence="11">Catalyzes the oxidation of L-aspartate to iminoaspartate.</text>
</comment>
<dbReference type="Proteomes" id="UP000183120">
    <property type="component" value="Unassembled WGS sequence"/>
</dbReference>
<evidence type="ECO:0000313" key="16">
    <source>
        <dbReference type="Proteomes" id="UP000183120"/>
    </source>
</evidence>
<keyword evidence="5 11" id="KW-0285">Flavoprotein</keyword>
<organism evidence="15 16">
    <name type="scientific">Candidatus Gottesmanbacteria bacterium CG1_02_37_22</name>
    <dbReference type="NCBI Taxonomy" id="1805209"/>
    <lineage>
        <taxon>Bacteria</taxon>
        <taxon>Candidatus Gottesmaniibacteriota</taxon>
    </lineage>
</organism>
<dbReference type="InterPro" id="IPR003953">
    <property type="entry name" value="FAD-dep_OxRdtase_2_FAD-bd"/>
</dbReference>
<name>A0A1J4TRX2_9BACT</name>
<evidence type="ECO:0000256" key="12">
    <source>
        <dbReference type="SAM" id="Coils"/>
    </source>
</evidence>
<dbReference type="Gene3D" id="1.20.58.100">
    <property type="entry name" value="Fumarate reductase/succinate dehydrogenase flavoprotein-like, C-terminal domain"/>
    <property type="match status" value="1"/>
</dbReference>
<protein>
    <recommendedName>
        <fullName evidence="4 10">L-aspartate oxidase</fullName>
        <ecNumber evidence="4 10">1.4.3.16</ecNumber>
    </recommendedName>
</protein>
<evidence type="ECO:0000256" key="5">
    <source>
        <dbReference type="ARBA" id="ARBA00022630"/>
    </source>
</evidence>
<comment type="caution">
    <text evidence="15">The sequence shown here is derived from an EMBL/GenBank/DDBJ whole genome shotgun (WGS) entry which is preliminary data.</text>
</comment>
<feature type="coiled-coil region" evidence="12">
    <location>
        <begin position="426"/>
        <end position="453"/>
    </location>
</feature>
<dbReference type="FunFam" id="3.90.700.10:FF:000002">
    <property type="entry name" value="L-aspartate oxidase"/>
    <property type="match status" value="1"/>
</dbReference>
<evidence type="ECO:0000256" key="6">
    <source>
        <dbReference type="ARBA" id="ARBA00022642"/>
    </source>
</evidence>
<dbReference type="PRINTS" id="PR00368">
    <property type="entry name" value="FADPNR"/>
</dbReference>
<dbReference type="EMBL" id="MNUY01000050">
    <property type="protein sequence ID" value="OIO13779.1"/>
    <property type="molecule type" value="Genomic_DNA"/>
</dbReference>
<comment type="similarity">
    <text evidence="3 11">Belongs to the FAD-dependent oxidoreductase 2 family. NadB subfamily.</text>
</comment>
<evidence type="ECO:0000256" key="1">
    <source>
        <dbReference type="ARBA" id="ARBA00001974"/>
    </source>
</evidence>
<feature type="domain" description="FAD-dependent oxidoreductase 2 FAD-binding" evidence="13">
    <location>
        <begin position="6"/>
        <end position="371"/>
    </location>
</feature>
<dbReference type="InterPro" id="IPR015939">
    <property type="entry name" value="Fum_Rdtase/Succ_DH_flav-like_C"/>
</dbReference>
<comment type="cofactor">
    <cofactor evidence="1 11">
        <name>FAD</name>
        <dbReference type="ChEBI" id="CHEBI:57692"/>
    </cofactor>
</comment>
<dbReference type="Pfam" id="PF02910">
    <property type="entry name" value="Succ_DH_flav_C"/>
    <property type="match status" value="1"/>
</dbReference>
<dbReference type="GO" id="GO:0034628">
    <property type="term" value="P:'de novo' NAD+ biosynthetic process from L-aspartate"/>
    <property type="evidence" value="ECO:0007669"/>
    <property type="project" value="TreeGrafter"/>
</dbReference>
<evidence type="ECO:0000256" key="9">
    <source>
        <dbReference type="ARBA" id="ARBA00048305"/>
    </source>
</evidence>
<dbReference type="Gene3D" id="3.90.700.10">
    <property type="entry name" value="Succinate dehydrogenase/fumarate reductase flavoprotein, catalytic domain"/>
    <property type="match status" value="1"/>
</dbReference>
<evidence type="ECO:0000256" key="10">
    <source>
        <dbReference type="NCBIfam" id="TIGR00551"/>
    </source>
</evidence>
<accession>A0A1J4TRX2</accession>
<dbReference type="STRING" id="1805209.AUJ73_03305"/>
<evidence type="ECO:0000313" key="15">
    <source>
        <dbReference type="EMBL" id="OIO13779.1"/>
    </source>
</evidence>